<name>A0A6G9LHJ0_9CAUD</name>
<evidence type="ECO:0000313" key="2">
    <source>
        <dbReference type="Proteomes" id="UP000503354"/>
    </source>
</evidence>
<gene>
    <name evidence="1" type="ORF">16_00030</name>
</gene>
<proteinExistence type="predicted"/>
<sequence length="274" mass="30446">MTFQFTPAQASVMSDDKHSIILYASHAGGGKSHLVAKWLTEPMHLEGYRGLAARRTIPYLTGPGGLAQQIVDVDPTLRFFRRDLMVRTPDRRSSIVLRGISSEEAPRSLGGFVFQRAAVDEANQVDSSALTYLLSRLRNSQCPEITPQVLMTFSHGDYSSTFLDALVRPFIEKGDSPRGHGGVGGIDPKKSGQTRWLTFLRGLPVVAKNQESLIDLLECHTGKEPEEANLIPYTLYFQPDVHPVVKELYPEYESHLKTLASPLSVQMTGYWGDE</sequence>
<dbReference type="Proteomes" id="UP000503354">
    <property type="component" value="Segment"/>
</dbReference>
<dbReference type="EMBL" id="MT118294">
    <property type="protein sequence ID" value="QIQ64978.1"/>
    <property type="molecule type" value="Genomic_DNA"/>
</dbReference>
<dbReference type="InterPro" id="IPR027417">
    <property type="entry name" value="P-loop_NTPase"/>
</dbReference>
<organism evidence="1 2">
    <name type="scientific">Pseudomonas phage Epa16</name>
    <dbReference type="NCBI Taxonomy" id="2719187"/>
    <lineage>
        <taxon>Viruses</taxon>
        <taxon>Duplodnaviria</taxon>
        <taxon>Heunggongvirae</taxon>
        <taxon>Uroviricota</taxon>
        <taxon>Caudoviricetes</taxon>
        <taxon>Vandenendeviridae</taxon>
        <taxon>Nankokuvirus</taxon>
        <taxon>Nankokuvirus G1</taxon>
    </lineage>
</organism>
<protein>
    <submittedName>
        <fullName evidence="1">Uncharacterized protein</fullName>
    </submittedName>
</protein>
<dbReference type="Gene3D" id="3.40.50.300">
    <property type="entry name" value="P-loop containing nucleotide triphosphate hydrolases"/>
    <property type="match status" value="1"/>
</dbReference>
<reference evidence="1 2" key="1">
    <citation type="submission" date="2020-02" db="EMBL/GenBank/DDBJ databases">
        <title>Pseudomonas aeruginosa Phage Cocktails: Rational Design and Efficacy against Mouse Wound and Septic Infections.</title>
        <authorList>
            <person name="Jacobs A.C."/>
            <person name="Freyberger H.R."/>
            <person name="Farlow J."/>
            <person name="Watters C.M."/>
            <person name="He Y."/>
            <person name="Ward A.M."/>
            <person name="Engeman E.T."/>
            <person name="Alamneh Y.A."/>
            <person name="Sergueev K.V."/>
            <person name="Simons M.P."/>
            <person name="Tyner S.D."/>
            <person name="Nikolich M.P."/>
            <person name="Filippov A."/>
        </authorList>
    </citation>
    <scope>NUCLEOTIDE SEQUENCE [LARGE SCALE GENOMIC DNA]</scope>
</reference>
<evidence type="ECO:0000313" key="1">
    <source>
        <dbReference type="EMBL" id="QIQ64978.1"/>
    </source>
</evidence>
<accession>A0A6G9LHJ0</accession>